<proteinExistence type="inferred from homology"/>
<evidence type="ECO:0000313" key="5">
    <source>
        <dbReference type="EMBL" id="CAG8536533.1"/>
    </source>
</evidence>
<accession>A0ABN7U8R9</accession>
<keyword evidence="6" id="KW-1185">Reference proteome</keyword>
<dbReference type="CDD" id="cd02576">
    <property type="entry name" value="PseudoU_synth_ScPUS7"/>
    <property type="match status" value="1"/>
</dbReference>
<dbReference type="InterPro" id="IPR042214">
    <property type="entry name" value="TruD_catalytic"/>
</dbReference>
<keyword evidence="3" id="KW-0413">Isomerase</keyword>
<dbReference type="PROSITE" id="PS50984">
    <property type="entry name" value="TRUD"/>
    <property type="match status" value="1"/>
</dbReference>
<reference evidence="5 6" key="1">
    <citation type="submission" date="2021-06" db="EMBL/GenBank/DDBJ databases">
        <authorList>
            <person name="Kallberg Y."/>
            <person name="Tangrot J."/>
            <person name="Rosling A."/>
        </authorList>
    </citation>
    <scope>NUCLEOTIDE SEQUENCE [LARGE SCALE GENOMIC DNA]</scope>
    <source>
        <strain evidence="5 6">120-4 pot B 10/14</strain>
    </source>
</reference>
<sequence length="701" mass="80792">SALHKKNSQFDWSINAEPRNNRYVDTHSIKMRFLTLCRSIKKFNLMSLPESQSWKKIRLNSGKAVNVESKDAEQIDKVTIDKDEPIDSGENVELNEQVISNWKIREQDVGLTEYVDPSIPGFSAIIKQRYSDFLVYEIDQYGNIVHITNTDIPKDTNVDKQSFKTSDNDITIISADQIFLEMKSLLGDDITEKVKALLNKEGQDPLFVDTKPEKDKDKRTIIHQFFKKHFGDKLNTETKEGAIRISMHTSKTRNDRRNKKHELDQWEAMGGSFCRFVLYKENRDTMEAINLLCKRMKVHSRVFSYAGTKDRRAITVQKVTASKIKAERLLGLNARLHDMKLGNFEYVKEGLKLGDLKGNHFVITLRNVQVESEEIINKAMNVLKERGFINYFGATTARQRTEKIGMQRFGTSSVSTYEIGRALLQNNWEHAVDLILNPRVGDSKDQQQARQHWTENHDAKKALELFPKRCVAECHILSSFVKAGHNKDCAGAIISMPRNLRLMYVHAYQSYVWNKMVSERLHIFGCERPAVGDLVILGEELEDDIVDNDVLINSEDKKEIKVKILKEEDIPNYTIYDVVLPLPGHLVIYPNNNIFEKYKELMWKDHLDPREMKRSIKDFSLSGTYRRIMGKPIDLSWKTLRYNDPKIPLSLNDLDIINGKTEPENVADGTLLALRIHISLSTSQYATMALRELLKTSILEP</sequence>
<dbReference type="PIRSF" id="PIRSF037016">
    <property type="entry name" value="Pseudouridin_synth_euk_prd"/>
    <property type="match status" value="1"/>
</dbReference>
<dbReference type="Pfam" id="PF01142">
    <property type="entry name" value="TruD"/>
    <property type="match status" value="1"/>
</dbReference>
<evidence type="ECO:0000313" key="6">
    <source>
        <dbReference type="Proteomes" id="UP000789901"/>
    </source>
</evidence>
<feature type="domain" description="TRUD" evidence="4">
    <location>
        <begin position="399"/>
        <end position="631"/>
    </location>
</feature>
<evidence type="ECO:0000256" key="2">
    <source>
        <dbReference type="ARBA" id="ARBA00022694"/>
    </source>
</evidence>
<dbReference type="EMBL" id="CAJVQB010001459">
    <property type="protein sequence ID" value="CAG8536533.1"/>
    <property type="molecule type" value="Genomic_DNA"/>
</dbReference>
<name>A0ABN7U8R9_GIGMA</name>
<keyword evidence="2" id="KW-0819">tRNA processing</keyword>
<dbReference type="InterPro" id="IPR011760">
    <property type="entry name" value="PsdUridine_synth_TruD_insert"/>
</dbReference>
<dbReference type="SUPFAM" id="SSF55120">
    <property type="entry name" value="Pseudouridine synthase"/>
    <property type="match status" value="1"/>
</dbReference>
<evidence type="ECO:0000256" key="1">
    <source>
        <dbReference type="ARBA" id="ARBA00007953"/>
    </source>
</evidence>
<dbReference type="Proteomes" id="UP000789901">
    <property type="component" value="Unassembled WGS sequence"/>
</dbReference>
<dbReference type="InterPro" id="IPR020119">
    <property type="entry name" value="PsdUridine_synth_TruD_CS"/>
</dbReference>
<dbReference type="PROSITE" id="PS01268">
    <property type="entry name" value="UPF0024"/>
    <property type="match status" value="1"/>
</dbReference>
<protein>
    <submittedName>
        <fullName evidence="5">2918_t:CDS:1</fullName>
    </submittedName>
</protein>
<evidence type="ECO:0000256" key="3">
    <source>
        <dbReference type="ARBA" id="ARBA00023235"/>
    </source>
</evidence>
<evidence type="ECO:0000259" key="4">
    <source>
        <dbReference type="PROSITE" id="PS50984"/>
    </source>
</evidence>
<dbReference type="PANTHER" id="PTHR13326">
    <property type="entry name" value="TRNA PSEUDOURIDINE SYNTHASE D"/>
    <property type="match status" value="1"/>
</dbReference>
<dbReference type="PANTHER" id="PTHR13326:SF21">
    <property type="entry name" value="PSEUDOURIDYLATE SYNTHASE PUS7L"/>
    <property type="match status" value="1"/>
</dbReference>
<dbReference type="InterPro" id="IPR001656">
    <property type="entry name" value="PsdUridine_synth_TruD"/>
</dbReference>
<dbReference type="Gene3D" id="3.30.2350.20">
    <property type="entry name" value="TruD, catalytic domain"/>
    <property type="match status" value="2"/>
</dbReference>
<comment type="similarity">
    <text evidence="1">Belongs to the pseudouridine synthase TruD family.</text>
</comment>
<dbReference type="NCBIfam" id="TIGR00094">
    <property type="entry name" value="tRNA_TruD_broad"/>
    <property type="match status" value="1"/>
</dbReference>
<dbReference type="InterPro" id="IPR020103">
    <property type="entry name" value="PsdUridine_synth_cat_dom_sf"/>
</dbReference>
<comment type="caution">
    <text evidence="5">The sequence shown here is derived from an EMBL/GenBank/DDBJ whole genome shotgun (WGS) entry which is preliminary data.</text>
</comment>
<feature type="non-terminal residue" evidence="5">
    <location>
        <position position="1"/>
    </location>
</feature>
<organism evidence="5 6">
    <name type="scientific">Gigaspora margarita</name>
    <dbReference type="NCBI Taxonomy" id="4874"/>
    <lineage>
        <taxon>Eukaryota</taxon>
        <taxon>Fungi</taxon>
        <taxon>Fungi incertae sedis</taxon>
        <taxon>Mucoromycota</taxon>
        <taxon>Glomeromycotina</taxon>
        <taxon>Glomeromycetes</taxon>
        <taxon>Diversisporales</taxon>
        <taxon>Gigasporaceae</taxon>
        <taxon>Gigaspora</taxon>
    </lineage>
</organism>
<gene>
    <name evidence="5" type="ORF">GMARGA_LOCUS3877</name>
</gene>